<dbReference type="SUPFAM" id="SSF55785">
    <property type="entry name" value="PYP-like sensor domain (PAS domain)"/>
    <property type="match status" value="3"/>
</dbReference>
<dbReference type="PROSITE" id="PS50113">
    <property type="entry name" value="PAC"/>
    <property type="match status" value="1"/>
</dbReference>
<dbReference type="RefSeq" id="WP_129352852.1">
    <property type="nucleotide sequence ID" value="NZ_CP026538.1"/>
</dbReference>
<keyword evidence="7" id="KW-0067">ATP-binding</keyword>
<dbReference type="AlphaFoldDB" id="A0A4P6HMM2"/>
<evidence type="ECO:0000256" key="5">
    <source>
        <dbReference type="ARBA" id="ARBA00022741"/>
    </source>
</evidence>
<dbReference type="InterPro" id="IPR000014">
    <property type="entry name" value="PAS"/>
</dbReference>
<evidence type="ECO:0000256" key="2">
    <source>
        <dbReference type="ARBA" id="ARBA00012438"/>
    </source>
</evidence>
<accession>A0A4P6HMM2</accession>
<dbReference type="Gene3D" id="3.30.565.10">
    <property type="entry name" value="Histidine kinase-like ATPase, C-terminal domain"/>
    <property type="match status" value="1"/>
</dbReference>
<dbReference type="SMART" id="SM00387">
    <property type="entry name" value="HATPase_c"/>
    <property type="match status" value="1"/>
</dbReference>
<feature type="domain" description="PAS" evidence="11">
    <location>
        <begin position="216"/>
        <end position="280"/>
    </location>
</feature>
<keyword evidence="9" id="KW-0472">Membrane</keyword>
<dbReference type="InterPro" id="IPR005467">
    <property type="entry name" value="His_kinase_dom"/>
</dbReference>
<reference evidence="13 14" key="1">
    <citation type="submission" date="2018-02" db="EMBL/GenBank/DDBJ databases">
        <title>Genome sequence of Desulfovibrio carbinolicus DSM 3852.</title>
        <authorList>
            <person name="Wilbanks E."/>
            <person name="Skennerton C.T."/>
            <person name="Orphan V.J."/>
        </authorList>
    </citation>
    <scope>NUCLEOTIDE SEQUENCE [LARGE SCALE GENOMIC DNA]</scope>
    <source>
        <strain evidence="13 14">DSM 3852</strain>
    </source>
</reference>
<dbReference type="NCBIfam" id="TIGR00229">
    <property type="entry name" value="sensory_box"/>
    <property type="match status" value="3"/>
</dbReference>
<keyword evidence="14" id="KW-1185">Reference proteome</keyword>
<dbReference type="GO" id="GO:0005524">
    <property type="term" value="F:ATP binding"/>
    <property type="evidence" value="ECO:0007669"/>
    <property type="project" value="UniProtKB-KW"/>
</dbReference>
<dbReference type="Gene3D" id="3.30.450.20">
    <property type="entry name" value="PAS domain"/>
    <property type="match status" value="3"/>
</dbReference>
<evidence type="ECO:0000256" key="7">
    <source>
        <dbReference type="ARBA" id="ARBA00022840"/>
    </source>
</evidence>
<keyword evidence="3" id="KW-0597">Phosphoprotein</keyword>
<dbReference type="GO" id="GO:0006355">
    <property type="term" value="P:regulation of DNA-templated transcription"/>
    <property type="evidence" value="ECO:0007669"/>
    <property type="project" value="InterPro"/>
</dbReference>
<dbReference type="Pfam" id="PF08448">
    <property type="entry name" value="PAS_4"/>
    <property type="match status" value="1"/>
</dbReference>
<dbReference type="InterPro" id="IPR000700">
    <property type="entry name" value="PAS-assoc_C"/>
</dbReference>
<evidence type="ECO:0000256" key="4">
    <source>
        <dbReference type="ARBA" id="ARBA00022679"/>
    </source>
</evidence>
<comment type="catalytic activity">
    <reaction evidence="1">
        <text>ATP + protein L-histidine = ADP + protein N-phospho-L-histidine.</text>
        <dbReference type="EC" id="2.7.13.3"/>
    </reaction>
</comment>
<keyword evidence="8" id="KW-0843">Virulence</keyword>
<dbReference type="InterPro" id="IPR013767">
    <property type="entry name" value="PAS_fold"/>
</dbReference>
<dbReference type="PROSITE" id="PS50112">
    <property type="entry name" value="PAS"/>
    <property type="match status" value="3"/>
</dbReference>
<evidence type="ECO:0000313" key="14">
    <source>
        <dbReference type="Proteomes" id="UP000293296"/>
    </source>
</evidence>
<dbReference type="SUPFAM" id="SSF55874">
    <property type="entry name" value="ATPase domain of HSP90 chaperone/DNA topoisomerase II/histidine kinase"/>
    <property type="match status" value="1"/>
</dbReference>
<dbReference type="InterPro" id="IPR001610">
    <property type="entry name" value="PAC"/>
</dbReference>
<dbReference type="InterPro" id="IPR003594">
    <property type="entry name" value="HATPase_dom"/>
</dbReference>
<feature type="transmembrane region" description="Helical" evidence="9">
    <location>
        <begin position="17"/>
        <end position="35"/>
    </location>
</feature>
<dbReference type="InterPro" id="IPR035965">
    <property type="entry name" value="PAS-like_dom_sf"/>
</dbReference>
<dbReference type="InterPro" id="IPR013656">
    <property type="entry name" value="PAS_4"/>
</dbReference>
<dbReference type="Pfam" id="PF13426">
    <property type="entry name" value="PAS_9"/>
    <property type="match status" value="1"/>
</dbReference>
<dbReference type="PROSITE" id="PS50109">
    <property type="entry name" value="HIS_KIN"/>
    <property type="match status" value="1"/>
</dbReference>
<evidence type="ECO:0000259" key="11">
    <source>
        <dbReference type="PROSITE" id="PS50112"/>
    </source>
</evidence>
<evidence type="ECO:0000256" key="3">
    <source>
        <dbReference type="ARBA" id="ARBA00022553"/>
    </source>
</evidence>
<dbReference type="Pfam" id="PF02518">
    <property type="entry name" value="HATPase_c"/>
    <property type="match status" value="1"/>
</dbReference>
<feature type="domain" description="Histidine kinase" evidence="10">
    <location>
        <begin position="481"/>
        <end position="674"/>
    </location>
</feature>
<proteinExistence type="predicted"/>
<evidence type="ECO:0000259" key="12">
    <source>
        <dbReference type="PROSITE" id="PS50113"/>
    </source>
</evidence>
<keyword evidence="5" id="KW-0547">Nucleotide-binding</keyword>
<gene>
    <name evidence="13" type="ORF">C3Y92_11845</name>
</gene>
<evidence type="ECO:0000256" key="1">
    <source>
        <dbReference type="ARBA" id="ARBA00000085"/>
    </source>
</evidence>
<name>A0A4P6HMM2_9BACT</name>
<dbReference type="PANTHER" id="PTHR41523">
    <property type="entry name" value="TWO-COMPONENT SYSTEM SENSOR PROTEIN"/>
    <property type="match status" value="1"/>
</dbReference>
<dbReference type="SMART" id="SM00086">
    <property type="entry name" value="PAC"/>
    <property type="match status" value="3"/>
</dbReference>
<evidence type="ECO:0000259" key="10">
    <source>
        <dbReference type="PROSITE" id="PS50109"/>
    </source>
</evidence>
<evidence type="ECO:0000256" key="8">
    <source>
        <dbReference type="ARBA" id="ARBA00023026"/>
    </source>
</evidence>
<organism evidence="13 14">
    <name type="scientific">Solidesulfovibrio carbinolicus</name>
    <dbReference type="NCBI Taxonomy" id="296842"/>
    <lineage>
        <taxon>Bacteria</taxon>
        <taxon>Pseudomonadati</taxon>
        <taxon>Thermodesulfobacteriota</taxon>
        <taxon>Desulfovibrionia</taxon>
        <taxon>Desulfovibrionales</taxon>
        <taxon>Desulfovibrionaceae</taxon>
        <taxon>Solidesulfovibrio</taxon>
    </lineage>
</organism>
<feature type="transmembrane region" description="Helical" evidence="9">
    <location>
        <begin position="55"/>
        <end position="74"/>
    </location>
</feature>
<dbReference type="Proteomes" id="UP000293296">
    <property type="component" value="Chromosome"/>
</dbReference>
<dbReference type="CDD" id="cd00130">
    <property type="entry name" value="PAS"/>
    <property type="match status" value="3"/>
</dbReference>
<keyword evidence="9" id="KW-0812">Transmembrane</keyword>
<dbReference type="SMART" id="SM00091">
    <property type="entry name" value="PAS"/>
    <property type="match status" value="3"/>
</dbReference>
<sequence>MPIPEPTSRLSRWLGPMPIRVALLYALFGLVWILGSDNLADALFRHDPDILLRVSSLKGFFFVGLTSVLLYTLLRRYDDAYRHKEQELRDSEERHRLVVEYAPDAILIHDGVRFLYANPEAAKLFGAPSPQAIEGREIMDFVDGEVQTSVRERIRQNIIERVPALLREQRYRRLDGGMIEAEVAAVPFDINGGPGALVFMRDVGPRKAAERSLRRSERQYRLLADNAHDLINIFDENLDLTYVSPSVTRLLGFSVAEALARPLDVGLTPDSVRRVAEIIRLDPTKSVDSNFVRKLEIEAYRRDGSTVWLESMIRGVFDQSGAFRGYIAVSRDISDRKRAETELELSRQFSTLILEAIPDPVFVKDSAHRFVLANEALCAMLGQPAEALIGKSDEDFVPMEQAAVFVERDNIVLETGQPDLYEEYLTDATGQVRTLLTRKGLFIDHRGQRFIVGVIRDMTAERIRERELRDSLAEKEVLLKEVHHRVKNNLQIISSLLFLQKDAMSDPVLQGALEESRNRIASMALIHEELYRSGDLARVDIKEYLERLAPKVVHALRGAKSVGFALSLADCRVSVDKAIPIGLIVNELLTNAVKHGLASRDTGAIGVRLERDGGLAHITVEDDGAGLPSGFHPDATRTLGMQLVVQLTRQLRGTLSFGSSGEGAFFRLSFAPEDSPA</sequence>
<dbReference type="EC" id="2.7.13.3" evidence="2"/>
<dbReference type="InterPro" id="IPR011495">
    <property type="entry name" value="Sig_transdc_His_kin_sub2_dim/P"/>
</dbReference>
<evidence type="ECO:0000256" key="9">
    <source>
        <dbReference type="SAM" id="Phobius"/>
    </source>
</evidence>
<evidence type="ECO:0000313" key="13">
    <source>
        <dbReference type="EMBL" id="QAZ67874.1"/>
    </source>
</evidence>
<feature type="domain" description="PAC" evidence="12">
    <location>
        <begin position="293"/>
        <end position="345"/>
    </location>
</feature>
<dbReference type="KEGG" id="dcb:C3Y92_11845"/>
<dbReference type="Pfam" id="PF07568">
    <property type="entry name" value="HisKA_2"/>
    <property type="match status" value="1"/>
</dbReference>
<feature type="domain" description="PAS" evidence="11">
    <location>
        <begin position="346"/>
        <end position="416"/>
    </location>
</feature>
<keyword evidence="6 13" id="KW-0418">Kinase</keyword>
<dbReference type="OrthoDB" id="5342108at2"/>
<keyword evidence="4" id="KW-0808">Transferase</keyword>
<keyword evidence="9" id="KW-1133">Transmembrane helix</keyword>
<dbReference type="Pfam" id="PF00989">
    <property type="entry name" value="PAS"/>
    <property type="match status" value="1"/>
</dbReference>
<feature type="domain" description="PAS" evidence="11">
    <location>
        <begin position="110"/>
        <end position="161"/>
    </location>
</feature>
<dbReference type="InterPro" id="IPR036890">
    <property type="entry name" value="HATPase_C_sf"/>
</dbReference>
<evidence type="ECO:0000256" key="6">
    <source>
        <dbReference type="ARBA" id="ARBA00022777"/>
    </source>
</evidence>
<dbReference type="EMBL" id="CP026538">
    <property type="protein sequence ID" value="QAZ67874.1"/>
    <property type="molecule type" value="Genomic_DNA"/>
</dbReference>
<protein>
    <recommendedName>
        <fullName evidence="2">histidine kinase</fullName>
        <ecNumber evidence="2">2.7.13.3</ecNumber>
    </recommendedName>
</protein>
<dbReference type="PANTHER" id="PTHR41523:SF8">
    <property type="entry name" value="ETHYLENE RESPONSE SENSOR PROTEIN"/>
    <property type="match status" value="1"/>
</dbReference>
<dbReference type="GO" id="GO:0004673">
    <property type="term" value="F:protein histidine kinase activity"/>
    <property type="evidence" value="ECO:0007669"/>
    <property type="project" value="UniProtKB-EC"/>
</dbReference>